<protein>
    <submittedName>
        <fullName evidence="1">Uncharacterized protein</fullName>
    </submittedName>
</protein>
<proteinExistence type="predicted"/>
<keyword evidence="2" id="KW-1185">Reference proteome</keyword>
<dbReference type="Proteomes" id="UP001153148">
    <property type="component" value="Unassembled WGS sequence"/>
</dbReference>
<accession>A0ABN7PGQ4</accession>
<reference evidence="1" key="1">
    <citation type="submission" date="2021-03" db="EMBL/GenBank/DDBJ databases">
        <authorList>
            <person name="Tran Van P."/>
        </authorList>
    </citation>
    <scope>NUCLEOTIDE SEQUENCE</scope>
</reference>
<organism evidence="1 2">
    <name type="scientific">Timema podura</name>
    <name type="common">Walking stick</name>
    <dbReference type="NCBI Taxonomy" id="61482"/>
    <lineage>
        <taxon>Eukaryota</taxon>
        <taxon>Metazoa</taxon>
        <taxon>Ecdysozoa</taxon>
        <taxon>Arthropoda</taxon>
        <taxon>Hexapoda</taxon>
        <taxon>Insecta</taxon>
        <taxon>Pterygota</taxon>
        <taxon>Neoptera</taxon>
        <taxon>Polyneoptera</taxon>
        <taxon>Phasmatodea</taxon>
        <taxon>Timematodea</taxon>
        <taxon>Timematoidea</taxon>
        <taxon>Timematidae</taxon>
        <taxon>Timema</taxon>
    </lineage>
</organism>
<sequence>MLMRPEYRPHIDPKYAKKIEAVVRKPSRGSQEEVEPETPCPYCDSPLPESELNCDQCKTTVPFCLVTVSLVGPSPAAGRHIVKDDLTACPNLILESEDACPMCSETIPLKSCFIGGGYKDLLTSSRK</sequence>
<dbReference type="EMBL" id="CAJPIN010042939">
    <property type="protein sequence ID" value="CAG2065427.1"/>
    <property type="molecule type" value="Genomic_DNA"/>
</dbReference>
<gene>
    <name evidence="1" type="ORF">TPAB3V08_LOCUS12371</name>
</gene>
<comment type="caution">
    <text evidence="1">The sequence shown here is derived from an EMBL/GenBank/DDBJ whole genome shotgun (WGS) entry which is preliminary data.</text>
</comment>
<evidence type="ECO:0000313" key="2">
    <source>
        <dbReference type="Proteomes" id="UP001153148"/>
    </source>
</evidence>
<evidence type="ECO:0000313" key="1">
    <source>
        <dbReference type="EMBL" id="CAG2065427.1"/>
    </source>
</evidence>
<name>A0ABN7PGQ4_TIMPD</name>
<dbReference type="PANTHER" id="PTHR14920">
    <property type="entry name" value="OSMOTIC AVOIDANCE ABNORMAL PROTEIN 1/WD REPEAT MEMBRANE PROTEIN"/>
    <property type="match status" value="1"/>
</dbReference>
<dbReference type="PANTHER" id="PTHR14920:SF0">
    <property type="entry name" value="WD REPEAT DOMAIN 19"/>
    <property type="match status" value="1"/>
</dbReference>
<dbReference type="InterPro" id="IPR040379">
    <property type="entry name" value="WDR19/dyf-2"/>
</dbReference>